<comment type="subcellular location">
    <subcellularLocation>
        <location evidence="1">Membrane</location>
        <topology evidence="1">Multi-pass membrane protein</topology>
    </subcellularLocation>
</comment>
<reference evidence="7" key="1">
    <citation type="submission" date="2020-09" db="EMBL/GenBank/DDBJ databases">
        <title>A novel bacterium of genus Bacillus, isolated from South China Sea.</title>
        <authorList>
            <person name="Huang H."/>
            <person name="Mo K."/>
            <person name="Hu Y."/>
        </authorList>
    </citation>
    <scope>NUCLEOTIDE SEQUENCE</scope>
    <source>
        <strain evidence="7">IB182487</strain>
    </source>
</reference>
<evidence type="ECO:0000256" key="1">
    <source>
        <dbReference type="ARBA" id="ARBA00004141"/>
    </source>
</evidence>
<evidence type="ECO:0000256" key="4">
    <source>
        <dbReference type="ARBA" id="ARBA00023136"/>
    </source>
</evidence>
<feature type="domain" description="Yip1" evidence="6">
    <location>
        <begin position="19"/>
        <end position="216"/>
    </location>
</feature>
<protein>
    <submittedName>
        <fullName evidence="7">YIP1 family protein</fullName>
    </submittedName>
</protein>
<feature type="transmembrane region" description="Helical" evidence="5">
    <location>
        <begin position="122"/>
        <end position="146"/>
    </location>
</feature>
<evidence type="ECO:0000256" key="5">
    <source>
        <dbReference type="SAM" id="Phobius"/>
    </source>
</evidence>
<dbReference type="AlphaFoldDB" id="A0A926ND62"/>
<evidence type="ECO:0000313" key="8">
    <source>
        <dbReference type="Proteomes" id="UP000626844"/>
    </source>
</evidence>
<proteinExistence type="predicted"/>
<gene>
    <name evidence="7" type="ORF">IC621_13825</name>
</gene>
<dbReference type="InterPro" id="IPR006977">
    <property type="entry name" value="Yip1_dom"/>
</dbReference>
<feature type="transmembrane region" description="Helical" evidence="5">
    <location>
        <begin position="200"/>
        <end position="226"/>
    </location>
</feature>
<evidence type="ECO:0000256" key="3">
    <source>
        <dbReference type="ARBA" id="ARBA00022989"/>
    </source>
</evidence>
<evidence type="ECO:0000259" key="6">
    <source>
        <dbReference type="Pfam" id="PF04893"/>
    </source>
</evidence>
<keyword evidence="4 5" id="KW-0472">Membrane</keyword>
<keyword evidence="2 5" id="KW-0812">Transmembrane</keyword>
<evidence type="ECO:0000313" key="7">
    <source>
        <dbReference type="EMBL" id="MBD1381314.1"/>
    </source>
</evidence>
<keyword evidence="8" id="KW-1185">Reference proteome</keyword>
<comment type="caution">
    <text evidence="7">The sequence shown here is derived from an EMBL/GenBank/DDBJ whole genome shotgun (WGS) entry which is preliminary data.</text>
</comment>
<feature type="transmembrane region" description="Helical" evidence="5">
    <location>
        <begin position="37"/>
        <end position="57"/>
    </location>
</feature>
<dbReference type="EMBL" id="JACXAI010000017">
    <property type="protein sequence ID" value="MBD1381314.1"/>
    <property type="molecule type" value="Genomic_DNA"/>
</dbReference>
<keyword evidence="3 5" id="KW-1133">Transmembrane helix</keyword>
<evidence type="ECO:0000256" key="2">
    <source>
        <dbReference type="ARBA" id="ARBA00022692"/>
    </source>
</evidence>
<accession>A0A926ND62</accession>
<sequence length="227" mass="23762">MENQPEVTVKNNVSKPSIFGMFTSPNLQFERIRERPAVLVPLLIVILVSFIGSYFVANSMDFVGPAVEQGMGVEEAEALAGISKVTTIIFGGIAIPIVLLISALIYFAIVKIAGTEATFKQLFSFVTFVSIITVTGALLNGIVAYFTGTNPETYVTSLNSFVGAEGGLGGALNTIEVFGIWGTILTGMGLHKVAGLSKGAAWTVAIIFFVFGLVMGAVAGIIGGMAV</sequence>
<organism evidence="7 8">
    <name type="scientific">Metabacillus arenae</name>
    <dbReference type="NCBI Taxonomy" id="2771434"/>
    <lineage>
        <taxon>Bacteria</taxon>
        <taxon>Bacillati</taxon>
        <taxon>Bacillota</taxon>
        <taxon>Bacilli</taxon>
        <taxon>Bacillales</taxon>
        <taxon>Bacillaceae</taxon>
        <taxon>Metabacillus</taxon>
    </lineage>
</organism>
<dbReference type="RefSeq" id="WP_191158911.1">
    <property type="nucleotide sequence ID" value="NZ_JACXAI010000017.1"/>
</dbReference>
<name>A0A926ND62_9BACI</name>
<dbReference type="GO" id="GO:0016020">
    <property type="term" value="C:membrane"/>
    <property type="evidence" value="ECO:0007669"/>
    <property type="project" value="UniProtKB-SubCell"/>
</dbReference>
<feature type="transmembrane region" description="Helical" evidence="5">
    <location>
        <begin position="166"/>
        <end position="188"/>
    </location>
</feature>
<dbReference type="Pfam" id="PF04893">
    <property type="entry name" value="Yip1"/>
    <property type="match status" value="1"/>
</dbReference>
<feature type="transmembrane region" description="Helical" evidence="5">
    <location>
        <begin position="88"/>
        <end position="110"/>
    </location>
</feature>
<dbReference type="Proteomes" id="UP000626844">
    <property type="component" value="Unassembled WGS sequence"/>
</dbReference>